<sequence length="272" mass="30371">MVKTKRAYVLATSFTSAAAALLSIVSLSTDQWVNANGRFIYESTSDELSEISYGLFTGTLIQRLGGSNVIPLYGCTCLISENVCGYLCNSGSDRQNDLKKLLDNQNLTYTCDMFPENKMRTKHEDKRQFINAGVYISTIAFLGLSAIFGLISATLSIWNTAGNPIEVVFSIYGIYIYNAIACVASVFAMALWGVLFGVTIMYNICIFYTIQGNMKTDNVTLGYSYWLIIPTFLLYVASIIILYLRDYFIRQEPEIRIHMAANEKDVGGLMIF</sequence>
<keyword evidence="8" id="KW-1185">Reference proteome</keyword>
<comment type="caution">
    <text evidence="7">The sequence shown here is derived from an EMBL/GenBank/DDBJ whole genome shotgun (WGS) entry which is preliminary data.</text>
</comment>
<evidence type="ECO:0000256" key="4">
    <source>
        <dbReference type="ARBA" id="ARBA00022989"/>
    </source>
</evidence>
<feature type="transmembrane region" description="Helical" evidence="6">
    <location>
        <begin position="223"/>
        <end position="244"/>
    </location>
</feature>
<dbReference type="AlphaFoldDB" id="A0AAN7ZFP8"/>
<evidence type="ECO:0000256" key="5">
    <source>
        <dbReference type="ARBA" id="ARBA00023136"/>
    </source>
</evidence>
<evidence type="ECO:0000256" key="2">
    <source>
        <dbReference type="ARBA" id="ARBA00005787"/>
    </source>
</evidence>
<gene>
    <name evidence="7" type="ORF">RI129_005855</name>
</gene>
<name>A0AAN7ZFP8_9COLE</name>
<feature type="transmembrane region" description="Helical" evidence="6">
    <location>
        <begin position="129"/>
        <end position="155"/>
    </location>
</feature>
<comment type="similarity">
    <text evidence="2">Belongs to the clarin family.</text>
</comment>
<keyword evidence="3 6" id="KW-0812">Transmembrane</keyword>
<comment type="subcellular location">
    <subcellularLocation>
        <location evidence="1">Membrane</location>
        <topology evidence="1">Multi-pass membrane protein</topology>
    </subcellularLocation>
</comment>
<feature type="transmembrane region" description="Helical" evidence="6">
    <location>
        <begin position="6"/>
        <end position="28"/>
    </location>
</feature>
<dbReference type="GO" id="GO:0016020">
    <property type="term" value="C:membrane"/>
    <property type="evidence" value="ECO:0007669"/>
    <property type="project" value="UniProtKB-SubCell"/>
</dbReference>
<dbReference type="PANTHER" id="PTHR31548">
    <property type="entry name" value="CLARIN"/>
    <property type="match status" value="1"/>
</dbReference>
<dbReference type="PANTHER" id="PTHR31548:SF6">
    <property type="entry name" value="AGAP002756-PA"/>
    <property type="match status" value="1"/>
</dbReference>
<evidence type="ECO:0000256" key="3">
    <source>
        <dbReference type="ARBA" id="ARBA00022692"/>
    </source>
</evidence>
<accession>A0AAN7ZFP8</accession>
<organism evidence="7 8">
    <name type="scientific">Pyrocoelia pectoralis</name>
    <dbReference type="NCBI Taxonomy" id="417401"/>
    <lineage>
        <taxon>Eukaryota</taxon>
        <taxon>Metazoa</taxon>
        <taxon>Ecdysozoa</taxon>
        <taxon>Arthropoda</taxon>
        <taxon>Hexapoda</taxon>
        <taxon>Insecta</taxon>
        <taxon>Pterygota</taxon>
        <taxon>Neoptera</taxon>
        <taxon>Endopterygota</taxon>
        <taxon>Coleoptera</taxon>
        <taxon>Polyphaga</taxon>
        <taxon>Elateriformia</taxon>
        <taxon>Elateroidea</taxon>
        <taxon>Lampyridae</taxon>
        <taxon>Lampyrinae</taxon>
        <taxon>Pyrocoelia</taxon>
    </lineage>
</organism>
<evidence type="ECO:0008006" key="9">
    <source>
        <dbReference type="Google" id="ProtNLM"/>
    </source>
</evidence>
<keyword evidence="4 6" id="KW-1133">Transmembrane helix</keyword>
<evidence type="ECO:0000256" key="6">
    <source>
        <dbReference type="SAM" id="Phobius"/>
    </source>
</evidence>
<evidence type="ECO:0000313" key="8">
    <source>
        <dbReference type="Proteomes" id="UP001329430"/>
    </source>
</evidence>
<dbReference type="Gene3D" id="1.20.140.150">
    <property type="match status" value="1"/>
</dbReference>
<proteinExistence type="inferred from homology"/>
<dbReference type="InterPro" id="IPR026748">
    <property type="entry name" value="Clarin"/>
</dbReference>
<feature type="transmembrane region" description="Helical" evidence="6">
    <location>
        <begin position="167"/>
        <end position="187"/>
    </location>
</feature>
<dbReference type="EMBL" id="JAVRBK010000004">
    <property type="protein sequence ID" value="KAK5644555.1"/>
    <property type="molecule type" value="Genomic_DNA"/>
</dbReference>
<dbReference type="GO" id="GO:0007605">
    <property type="term" value="P:sensory perception of sound"/>
    <property type="evidence" value="ECO:0007669"/>
    <property type="project" value="UniProtKB-ARBA"/>
</dbReference>
<dbReference type="Proteomes" id="UP001329430">
    <property type="component" value="Chromosome 4"/>
</dbReference>
<protein>
    <recommendedName>
        <fullName evidence="9">Clarin-3</fullName>
    </recommendedName>
</protein>
<evidence type="ECO:0000256" key="1">
    <source>
        <dbReference type="ARBA" id="ARBA00004141"/>
    </source>
</evidence>
<keyword evidence="5 6" id="KW-0472">Membrane</keyword>
<feature type="transmembrane region" description="Helical" evidence="6">
    <location>
        <begin position="194"/>
        <end position="211"/>
    </location>
</feature>
<reference evidence="7 8" key="1">
    <citation type="journal article" date="2024" name="Insects">
        <title>An Improved Chromosome-Level Genome Assembly of the Firefly Pyrocoelia pectoralis.</title>
        <authorList>
            <person name="Fu X."/>
            <person name="Meyer-Rochow V.B."/>
            <person name="Ballantyne L."/>
            <person name="Zhu X."/>
        </authorList>
    </citation>
    <scope>NUCLEOTIDE SEQUENCE [LARGE SCALE GENOMIC DNA]</scope>
    <source>
        <strain evidence="7">XCY_ONT2</strain>
    </source>
</reference>
<evidence type="ECO:0000313" key="7">
    <source>
        <dbReference type="EMBL" id="KAK5644555.1"/>
    </source>
</evidence>